<evidence type="ECO:0000256" key="7">
    <source>
        <dbReference type="SAM" id="Phobius"/>
    </source>
</evidence>
<dbReference type="InterPro" id="IPR051447">
    <property type="entry name" value="Lipoprotein-release_system"/>
</dbReference>
<dbReference type="Proteomes" id="UP000593994">
    <property type="component" value="Chromosome"/>
</dbReference>
<evidence type="ECO:0000313" key="11">
    <source>
        <dbReference type="Proteomes" id="UP000593994"/>
    </source>
</evidence>
<gene>
    <name evidence="10" type="ORF">HUE88_04025</name>
</gene>
<evidence type="ECO:0000256" key="6">
    <source>
        <dbReference type="ARBA" id="ARBA00023136"/>
    </source>
</evidence>
<feature type="transmembrane region" description="Helical" evidence="7">
    <location>
        <begin position="372"/>
        <end position="394"/>
    </location>
</feature>
<dbReference type="RefSeq" id="WP_194371321.1">
    <property type="nucleotide sequence ID" value="NZ_CP054492.1"/>
</dbReference>
<evidence type="ECO:0000256" key="3">
    <source>
        <dbReference type="ARBA" id="ARBA00022475"/>
    </source>
</evidence>
<feature type="transmembrane region" description="Helical" evidence="7">
    <location>
        <begin position="20"/>
        <end position="39"/>
    </location>
</feature>
<evidence type="ECO:0000259" key="8">
    <source>
        <dbReference type="Pfam" id="PF02687"/>
    </source>
</evidence>
<protein>
    <submittedName>
        <fullName evidence="10">ABC transporter permease</fullName>
    </submittedName>
</protein>
<dbReference type="Pfam" id="PF02687">
    <property type="entry name" value="FtsX"/>
    <property type="match status" value="1"/>
</dbReference>
<sequence length="412" mass="45294">MKNIIKISFRNLLRSGRRTILTASLITIGVMFVLIYSALSGSFKAYMVGQVTDSMLGHLQIHKKGYVASVDNLPLNKNLNEKQIAKITEILDESPFIESYAMRLKLGSMFSNYIESTSIRLNGIDPQKESKTLPLFESRIQGATIDSLKEGTILVPELLAKGMQVKTGDTVVLVATNQKGSVNGLNFMVAGSVEAASGPGGRDGYIHINDVKKLLRLKEVEISEVVIRLKDVNNLEKAMKELEPLAKFTDQKGKPVFEVHSWEQLSPFYNIVKMLNLMDISIKIILISIVLISVLNVMVMSVYERIKEIGTIAAMGTTPSTITKLFLTEGLMLGIFGTILGSIISYLIVLVINTVGITFSFGRQAELTLNPVLHVNEMLMVSVIVIIISLIASISPARKAAKLNPVDALRQN</sequence>
<evidence type="ECO:0000256" key="4">
    <source>
        <dbReference type="ARBA" id="ARBA00022692"/>
    </source>
</evidence>
<dbReference type="InterPro" id="IPR025857">
    <property type="entry name" value="MacB_PCD"/>
</dbReference>
<dbReference type="EMBL" id="CP054492">
    <property type="protein sequence ID" value="QOY52863.1"/>
    <property type="molecule type" value="Genomic_DNA"/>
</dbReference>
<dbReference type="PANTHER" id="PTHR30489:SF0">
    <property type="entry name" value="LIPOPROTEIN-RELEASING SYSTEM TRANSMEMBRANE PROTEIN LOLE"/>
    <property type="match status" value="1"/>
</dbReference>
<feature type="domain" description="MacB-like periplasmic core" evidence="9">
    <location>
        <begin position="19"/>
        <end position="244"/>
    </location>
</feature>
<dbReference type="AlphaFoldDB" id="A0A7S7LXV1"/>
<organism evidence="10 11">
    <name type="scientific">Candidatus Sulfurimonas baltica</name>
    <dbReference type="NCBI Taxonomy" id="2740404"/>
    <lineage>
        <taxon>Bacteria</taxon>
        <taxon>Pseudomonadati</taxon>
        <taxon>Campylobacterota</taxon>
        <taxon>Epsilonproteobacteria</taxon>
        <taxon>Campylobacterales</taxon>
        <taxon>Sulfurimonadaceae</taxon>
        <taxon>Sulfurimonas</taxon>
    </lineage>
</organism>
<dbReference type="KEGG" id="sbal:HUE88_04025"/>
<accession>A0A7S7LXV1</accession>
<keyword evidence="5 7" id="KW-1133">Transmembrane helix</keyword>
<evidence type="ECO:0000256" key="5">
    <source>
        <dbReference type="ARBA" id="ARBA00022989"/>
    </source>
</evidence>
<reference evidence="10 11" key="1">
    <citation type="submission" date="2020-05" db="EMBL/GenBank/DDBJ databases">
        <title>Sulfurimonas marisnigri, sp. nov., and Sulfurimonas baltica, sp. nov., manganese oxide reducing chemolithoautotrophs of the class Epsilonproteobacteria isolated from the pelagic redoxclines of the Black and Baltic Seas and emended description of the genus Sulfurimonas.</title>
        <authorList>
            <person name="Henkel J.V."/>
            <person name="Laudan C."/>
            <person name="Werner J."/>
            <person name="Neu T."/>
            <person name="Plewe S."/>
            <person name="Sproer C."/>
            <person name="Bunk B."/>
            <person name="Schulz-Vogt H.N."/>
        </authorList>
    </citation>
    <scope>NUCLEOTIDE SEQUENCE [LARGE SCALE GENOMIC DNA]</scope>
    <source>
        <strain evidence="10 11">GD2</strain>
    </source>
</reference>
<keyword evidence="3" id="KW-1003">Cell membrane</keyword>
<evidence type="ECO:0000256" key="2">
    <source>
        <dbReference type="ARBA" id="ARBA00005236"/>
    </source>
</evidence>
<dbReference type="GO" id="GO:0044874">
    <property type="term" value="P:lipoprotein localization to outer membrane"/>
    <property type="evidence" value="ECO:0007669"/>
    <property type="project" value="TreeGrafter"/>
</dbReference>
<evidence type="ECO:0000256" key="1">
    <source>
        <dbReference type="ARBA" id="ARBA00004651"/>
    </source>
</evidence>
<dbReference type="GO" id="GO:0098797">
    <property type="term" value="C:plasma membrane protein complex"/>
    <property type="evidence" value="ECO:0007669"/>
    <property type="project" value="TreeGrafter"/>
</dbReference>
<evidence type="ECO:0000259" key="9">
    <source>
        <dbReference type="Pfam" id="PF12704"/>
    </source>
</evidence>
<dbReference type="InterPro" id="IPR003838">
    <property type="entry name" value="ABC3_permease_C"/>
</dbReference>
<dbReference type="PANTHER" id="PTHR30489">
    <property type="entry name" value="LIPOPROTEIN-RELEASING SYSTEM TRANSMEMBRANE PROTEIN LOLE"/>
    <property type="match status" value="1"/>
</dbReference>
<comment type="subcellular location">
    <subcellularLocation>
        <location evidence="1">Cell membrane</location>
        <topology evidence="1">Multi-pass membrane protein</topology>
    </subcellularLocation>
</comment>
<feature type="transmembrane region" description="Helical" evidence="7">
    <location>
        <begin position="325"/>
        <end position="352"/>
    </location>
</feature>
<proteinExistence type="inferred from homology"/>
<keyword evidence="11" id="KW-1185">Reference proteome</keyword>
<feature type="transmembrane region" description="Helical" evidence="7">
    <location>
        <begin position="284"/>
        <end position="304"/>
    </location>
</feature>
<evidence type="ECO:0000313" key="10">
    <source>
        <dbReference type="EMBL" id="QOY52863.1"/>
    </source>
</evidence>
<dbReference type="Pfam" id="PF12704">
    <property type="entry name" value="MacB_PCD"/>
    <property type="match status" value="1"/>
</dbReference>
<keyword evidence="6 7" id="KW-0472">Membrane</keyword>
<feature type="domain" description="ABC3 transporter permease C-terminal" evidence="8">
    <location>
        <begin position="284"/>
        <end position="405"/>
    </location>
</feature>
<keyword evidence="4 7" id="KW-0812">Transmembrane</keyword>
<comment type="similarity">
    <text evidence="2">Belongs to the ABC-4 integral membrane protein family. LolC/E subfamily.</text>
</comment>
<name>A0A7S7LXV1_9BACT</name>